<gene>
    <name evidence="3" type="ORF">CD33_08455</name>
</gene>
<protein>
    <submittedName>
        <fullName evidence="3">Antibiotic resistance protein VanZ</fullName>
    </submittedName>
</protein>
<feature type="transmembrane region" description="Helical" evidence="1">
    <location>
        <begin position="224"/>
        <end position="245"/>
    </location>
</feature>
<organism evidence="3 4">
    <name type="scientific">Ureibacillus sinduriensis BLB-1 = JCM 15800</name>
    <dbReference type="NCBI Taxonomy" id="1384057"/>
    <lineage>
        <taxon>Bacteria</taxon>
        <taxon>Bacillati</taxon>
        <taxon>Bacillota</taxon>
        <taxon>Bacilli</taxon>
        <taxon>Bacillales</taxon>
        <taxon>Caryophanaceae</taxon>
        <taxon>Ureibacillus</taxon>
    </lineage>
</organism>
<dbReference type="PANTHER" id="PTHR36834">
    <property type="entry name" value="MEMBRANE PROTEIN-RELATED"/>
    <property type="match status" value="1"/>
</dbReference>
<dbReference type="InterPro" id="IPR053150">
    <property type="entry name" value="Teicoplanin_resist-assoc"/>
</dbReference>
<evidence type="ECO:0000259" key="2">
    <source>
        <dbReference type="Pfam" id="PF04892"/>
    </source>
</evidence>
<dbReference type="eggNOG" id="COG4767">
    <property type="taxonomic scope" value="Bacteria"/>
</dbReference>
<name>A0A0A3HUA4_9BACL</name>
<dbReference type="EMBL" id="JPVO01000047">
    <property type="protein sequence ID" value="KGR76181.1"/>
    <property type="molecule type" value="Genomic_DNA"/>
</dbReference>
<keyword evidence="1" id="KW-0472">Membrane</keyword>
<keyword evidence="1" id="KW-0812">Transmembrane</keyword>
<dbReference type="InterPro" id="IPR006976">
    <property type="entry name" value="VanZ-like"/>
</dbReference>
<dbReference type="Proteomes" id="UP000030408">
    <property type="component" value="Unassembled WGS sequence"/>
</dbReference>
<dbReference type="OrthoDB" id="4822551at2"/>
<proteinExistence type="predicted"/>
<feature type="transmembrane region" description="Helical" evidence="1">
    <location>
        <begin position="79"/>
        <end position="100"/>
    </location>
</feature>
<accession>A0A0A3HUA4</accession>
<feature type="domain" description="VanZ-like" evidence="2">
    <location>
        <begin position="126"/>
        <end position="241"/>
    </location>
</feature>
<reference evidence="3 4" key="1">
    <citation type="submission" date="2014-02" db="EMBL/GenBank/DDBJ databases">
        <title>Draft genome sequence of Lysinibacillus sinduriensis JCM 15800.</title>
        <authorList>
            <person name="Zhang F."/>
            <person name="Wang G."/>
            <person name="Zhang L."/>
        </authorList>
    </citation>
    <scope>NUCLEOTIDE SEQUENCE [LARGE SCALE GENOMIC DNA]</scope>
    <source>
        <strain evidence="3 4">JCM 15800</strain>
    </source>
</reference>
<keyword evidence="1" id="KW-1133">Transmembrane helix</keyword>
<sequence length="258" mass="30691">MDKSIETYIDQIIKRLNCDEEEKYEIRDEMRDHLYLLKNEFLEEGLSEEESTQRALKSFGEQKPLIDGYREVIFPFYRLYKMGTWVLFGVYTLIVLYYLLIKRIIVRVYDYIIWGNSARNNFFFYPKDSNGFFDIKVWQENSNLVPFRNMIYYLNSTENLYLHDIINNTLGNILIFIPLGFFLPIIFRKYNKSSKVVLISIIISLSLEILQFAMQLGQFDIDDIILNAIGSMVGFTILKVIYRILIFTKNSDLRRTSN</sequence>
<dbReference type="NCBIfam" id="NF038403">
    <property type="entry name" value="perm_prefix_1"/>
    <property type="match status" value="1"/>
</dbReference>
<keyword evidence="4" id="KW-1185">Reference proteome</keyword>
<dbReference type="AlphaFoldDB" id="A0A0A3HUA4"/>
<feature type="transmembrane region" description="Helical" evidence="1">
    <location>
        <begin position="165"/>
        <end position="187"/>
    </location>
</feature>
<feature type="transmembrane region" description="Helical" evidence="1">
    <location>
        <begin position="196"/>
        <end position="218"/>
    </location>
</feature>
<dbReference type="InterPro" id="IPR047928">
    <property type="entry name" value="Perm_prefix_1"/>
</dbReference>
<evidence type="ECO:0000313" key="3">
    <source>
        <dbReference type="EMBL" id="KGR76181.1"/>
    </source>
</evidence>
<dbReference type="Pfam" id="PF04892">
    <property type="entry name" value="VanZ"/>
    <property type="match status" value="1"/>
</dbReference>
<comment type="caution">
    <text evidence="3">The sequence shown here is derived from an EMBL/GenBank/DDBJ whole genome shotgun (WGS) entry which is preliminary data.</text>
</comment>
<evidence type="ECO:0000313" key="4">
    <source>
        <dbReference type="Proteomes" id="UP000030408"/>
    </source>
</evidence>
<dbReference type="RefSeq" id="WP_036199876.1">
    <property type="nucleotide sequence ID" value="NZ_AVCY01000009.1"/>
</dbReference>
<dbReference type="PANTHER" id="PTHR36834:SF1">
    <property type="entry name" value="INTEGRAL MEMBRANE PROTEIN"/>
    <property type="match status" value="1"/>
</dbReference>
<evidence type="ECO:0000256" key="1">
    <source>
        <dbReference type="SAM" id="Phobius"/>
    </source>
</evidence>